<dbReference type="Proteomes" id="UP000006906">
    <property type="component" value="Chromosome 12"/>
</dbReference>
<protein>
    <submittedName>
        <fullName evidence="1">Uncharacterized protein</fullName>
    </submittedName>
</protein>
<dbReference type="RefSeq" id="XP_001702838.1">
    <property type="nucleotide sequence ID" value="XM_001702786.2"/>
</dbReference>
<dbReference type="eggNOG" id="ENOG502SW1Q">
    <property type="taxonomic scope" value="Eukaryota"/>
</dbReference>
<organism evidence="1 2">
    <name type="scientific">Chlamydomonas reinhardtii</name>
    <name type="common">Chlamydomonas smithii</name>
    <dbReference type="NCBI Taxonomy" id="3055"/>
    <lineage>
        <taxon>Eukaryota</taxon>
        <taxon>Viridiplantae</taxon>
        <taxon>Chlorophyta</taxon>
        <taxon>core chlorophytes</taxon>
        <taxon>Chlorophyceae</taxon>
        <taxon>CS clade</taxon>
        <taxon>Chlamydomonadales</taxon>
        <taxon>Chlamydomonadaceae</taxon>
        <taxon>Chlamydomonas</taxon>
    </lineage>
</organism>
<sequence>MSLIDTEQWYSREKSRIAKKALQSRERVYNLLVPDPADSGWTAVELQQPLTLYKVVSSVKGALVSTYDGVTRYELGRWTRAKAGAAGWPPLDACFFGAQVESKALSARFPANSKHLDAPKVLVKFEAHGKSYYHSESGWWRVPNVRPVSLLPISREQATEVMHRASQAAAAAERGAATATAARAPWLPC</sequence>
<dbReference type="KEGG" id="cre:CHLRE_12g559100v5"/>
<dbReference type="AlphaFoldDB" id="A8JGV9"/>
<dbReference type="GeneID" id="5728369"/>
<keyword evidence="2" id="KW-1185">Reference proteome</keyword>
<gene>
    <name evidence="1" type="ORF">CHLRE_12g559100v5</name>
</gene>
<accession>A8JGV9</accession>
<dbReference type="OrthoDB" id="531976at2759"/>
<dbReference type="PaxDb" id="3055-EDO96883"/>
<evidence type="ECO:0000313" key="1">
    <source>
        <dbReference type="EMBL" id="PNW75824.1"/>
    </source>
</evidence>
<proteinExistence type="predicted"/>
<evidence type="ECO:0000313" key="2">
    <source>
        <dbReference type="Proteomes" id="UP000006906"/>
    </source>
</evidence>
<dbReference type="Gramene" id="PNW75824">
    <property type="protein sequence ID" value="PNW75824"/>
    <property type="gene ID" value="CHLRE_12g559100v5"/>
</dbReference>
<reference evidence="1 2" key="1">
    <citation type="journal article" date="2007" name="Science">
        <title>The Chlamydomonas genome reveals the evolution of key animal and plant functions.</title>
        <authorList>
            <person name="Merchant S.S."/>
            <person name="Prochnik S.E."/>
            <person name="Vallon O."/>
            <person name="Harris E.H."/>
            <person name="Karpowicz S.J."/>
            <person name="Witman G.B."/>
            <person name="Terry A."/>
            <person name="Salamov A."/>
            <person name="Fritz-Laylin L.K."/>
            <person name="Marechal-Drouard L."/>
            <person name="Marshall W.F."/>
            <person name="Qu L.H."/>
            <person name="Nelson D.R."/>
            <person name="Sanderfoot A.A."/>
            <person name="Spalding M.H."/>
            <person name="Kapitonov V.V."/>
            <person name="Ren Q."/>
            <person name="Ferris P."/>
            <person name="Lindquist E."/>
            <person name="Shapiro H."/>
            <person name="Lucas S.M."/>
            <person name="Grimwood J."/>
            <person name="Schmutz J."/>
            <person name="Cardol P."/>
            <person name="Cerutti H."/>
            <person name="Chanfreau G."/>
            <person name="Chen C.L."/>
            <person name="Cognat V."/>
            <person name="Croft M.T."/>
            <person name="Dent R."/>
            <person name="Dutcher S."/>
            <person name="Fernandez E."/>
            <person name="Fukuzawa H."/>
            <person name="Gonzalez-Ballester D."/>
            <person name="Gonzalez-Halphen D."/>
            <person name="Hallmann A."/>
            <person name="Hanikenne M."/>
            <person name="Hippler M."/>
            <person name="Inwood W."/>
            <person name="Jabbari K."/>
            <person name="Kalanon M."/>
            <person name="Kuras R."/>
            <person name="Lefebvre P.A."/>
            <person name="Lemaire S.D."/>
            <person name="Lobanov A.V."/>
            <person name="Lohr M."/>
            <person name="Manuell A."/>
            <person name="Meier I."/>
            <person name="Mets L."/>
            <person name="Mittag M."/>
            <person name="Mittelmeier T."/>
            <person name="Moroney J.V."/>
            <person name="Moseley J."/>
            <person name="Napoli C."/>
            <person name="Nedelcu A.M."/>
            <person name="Niyogi K."/>
            <person name="Novoselov S.V."/>
            <person name="Paulsen I.T."/>
            <person name="Pazour G."/>
            <person name="Purton S."/>
            <person name="Ral J.P."/>
            <person name="Riano-Pachon D.M."/>
            <person name="Riekhof W."/>
            <person name="Rymarquis L."/>
            <person name="Schroda M."/>
            <person name="Stern D."/>
            <person name="Umen J."/>
            <person name="Willows R."/>
            <person name="Wilson N."/>
            <person name="Zimmer S.L."/>
            <person name="Allmer J."/>
            <person name="Balk J."/>
            <person name="Bisova K."/>
            <person name="Chen C.J."/>
            <person name="Elias M."/>
            <person name="Gendler K."/>
            <person name="Hauser C."/>
            <person name="Lamb M.R."/>
            <person name="Ledford H."/>
            <person name="Long J.C."/>
            <person name="Minagawa J."/>
            <person name="Page M.D."/>
            <person name="Pan J."/>
            <person name="Pootakham W."/>
            <person name="Roje S."/>
            <person name="Rose A."/>
            <person name="Stahlberg E."/>
            <person name="Terauchi A.M."/>
            <person name="Yang P."/>
            <person name="Ball S."/>
            <person name="Bowler C."/>
            <person name="Dieckmann C.L."/>
            <person name="Gladyshev V.N."/>
            <person name="Green P."/>
            <person name="Jorgensen R."/>
            <person name="Mayfield S."/>
            <person name="Mueller-Roeber B."/>
            <person name="Rajamani S."/>
            <person name="Sayre R.T."/>
            <person name="Brokstein P."/>
            <person name="Dubchak I."/>
            <person name="Goodstein D."/>
            <person name="Hornick L."/>
            <person name="Huang Y.W."/>
            <person name="Jhaveri J."/>
            <person name="Luo Y."/>
            <person name="Martinez D."/>
            <person name="Ngau W.C."/>
            <person name="Otillar B."/>
            <person name="Poliakov A."/>
            <person name="Porter A."/>
            <person name="Szajkowski L."/>
            <person name="Werner G."/>
            <person name="Zhou K."/>
            <person name="Grigoriev I.V."/>
            <person name="Rokhsar D.S."/>
            <person name="Grossman A.R."/>
        </authorList>
    </citation>
    <scope>NUCLEOTIDE SEQUENCE [LARGE SCALE GENOMIC DNA]</scope>
    <source>
        <strain evidence="2">CC-503</strain>
    </source>
</reference>
<name>A8JGV9_CHLRE</name>
<dbReference type="HOGENOM" id="CLU_1436345_0_0_1"/>
<dbReference type="InParanoid" id="A8JGV9"/>
<dbReference type="EMBL" id="CM008973">
    <property type="protein sequence ID" value="PNW75824.1"/>
    <property type="molecule type" value="Genomic_DNA"/>
</dbReference>